<dbReference type="GO" id="GO:0005829">
    <property type="term" value="C:cytosol"/>
    <property type="evidence" value="ECO:0007669"/>
    <property type="project" value="TreeGrafter"/>
</dbReference>
<dbReference type="Pfam" id="PF08032">
    <property type="entry name" value="SpoU_sub_bind"/>
    <property type="match status" value="1"/>
</dbReference>
<dbReference type="Gene3D" id="3.40.1280.10">
    <property type="match status" value="1"/>
</dbReference>
<dbReference type="InterPro" id="IPR013123">
    <property type="entry name" value="SpoU_subst-bd"/>
</dbReference>
<dbReference type="EMBL" id="JAUUUU010000001">
    <property type="protein sequence ID" value="MDP1519763.1"/>
    <property type="molecule type" value="Genomic_DNA"/>
</dbReference>
<keyword evidence="1 4" id="KW-0489">Methyltransferase</keyword>
<comment type="caution">
    <text evidence="4">The sequence shown here is derived from an EMBL/GenBank/DDBJ whole genome shotgun (WGS) entry which is preliminary data.</text>
</comment>
<dbReference type="Gene3D" id="3.30.1330.30">
    <property type="match status" value="1"/>
</dbReference>
<dbReference type="InterPro" id="IPR029026">
    <property type="entry name" value="tRNA_m1G_MTases_N"/>
</dbReference>
<keyword evidence="5" id="KW-1185">Reference proteome</keyword>
<dbReference type="GO" id="GO:0003723">
    <property type="term" value="F:RNA binding"/>
    <property type="evidence" value="ECO:0007669"/>
    <property type="project" value="InterPro"/>
</dbReference>
<reference evidence="4" key="2">
    <citation type="submission" date="2023-08" db="EMBL/GenBank/DDBJ databases">
        <authorList>
            <person name="Luo J."/>
        </authorList>
    </citation>
    <scope>NUCLEOTIDE SEQUENCE</scope>
    <source>
        <strain evidence="4">DSM 25064</strain>
    </source>
</reference>
<dbReference type="InterPro" id="IPR001537">
    <property type="entry name" value="SpoU_MeTrfase"/>
</dbReference>
<proteinExistence type="predicted"/>
<gene>
    <name evidence="4" type="ORF">Q8A57_02135</name>
</gene>
<organism evidence="4 5">
    <name type="scientific">Porticoccus litoralis</name>
    <dbReference type="NCBI Taxonomy" id="434086"/>
    <lineage>
        <taxon>Bacteria</taxon>
        <taxon>Pseudomonadati</taxon>
        <taxon>Pseudomonadota</taxon>
        <taxon>Gammaproteobacteria</taxon>
        <taxon>Cellvibrionales</taxon>
        <taxon>Porticoccaceae</taxon>
        <taxon>Porticoccus</taxon>
    </lineage>
</organism>
<dbReference type="GO" id="GO:0032259">
    <property type="term" value="P:methylation"/>
    <property type="evidence" value="ECO:0007669"/>
    <property type="project" value="UniProtKB-KW"/>
</dbReference>
<dbReference type="PANTHER" id="PTHR46429">
    <property type="entry name" value="23S RRNA (GUANOSINE-2'-O-)-METHYLTRANSFERASE RLMB"/>
    <property type="match status" value="1"/>
</dbReference>
<evidence type="ECO:0000313" key="5">
    <source>
        <dbReference type="Proteomes" id="UP001178354"/>
    </source>
</evidence>
<dbReference type="SMART" id="SM00967">
    <property type="entry name" value="SpoU_sub_bind"/>
    <property type="match status" value="1"/>
</dbReference>
<reference evidence="4" key="1">
    <citation type="journal article" date="2010" name="Int. J. Syst. Evol. Microbiol.">
        <title>Porticoccus litoralis gen. nov., sp. nov., a gammaproteobacterium isolated from the Yellow Sea.</title>
        <authorList>
            <person name="Oh H.M."/>
            <person name="Kim H."/>
            <person name="Kim K.M."/>
            <person name="Min G.S."/>
            <person name="Cho J.C."/>
        </authorList>
    </citation>
    <scope>NUCLEOTIDE SEQUENCE</scope>
    <source>
        <strain evidence="4">DSM 25064</strain>
    </source>
</reference>
<evidence type="ECO:0000259" key="3">
    <source>
        <dbReference type="SMART" id="SM00967"/>
    </source>
</evidence>
<keyword evidence="2" id="KW-0808">Transferase</keyword>
<protein>
    <submittedName>
        <fullName evidence="4">RNA methyltransferase</fullName>
    </submittedName>
</protein>
<dbReference type="InterPro" id="IPR004441">
    <property type="entry name" value="rRNA_MeTrfase_TrmH"/>
</dbReference>
<dbReference type="CDD" id="cd18103">
    <property type="entry name" value="SpoU-like_RlmB"/>
    <property type="match status" value="1"/>
</dbReference>
<dbReference type="GO" id="GO:0006396">
    <property type="term" value="P:RNA processing"/>
    <property type="evidence" value="ECO:0007669"/>
    <property type="project" value="InterPro"/>
</dbReference>
<dbReference type="SUPFAM" id="SSF55315">
    <property type="entry name" value="L30e-like"/>
    <property type="match status" value="1"/>
</dbReference>
<dbReference type="InterPro" id="IPR029064">
    <property type="entry name" value="Ribosomal_eL30-like_sf"/>
</dbReference>
<dbReference type="GO" id="GO:0008173">
    <property type="term" value="F:RNA methyltransferase activity"/>
    <property type="evidence" value="ECO:0007669"/>
    <property type="project" value="InterPro"/>
</dbReference>
<dbReference type="RefSeq" id="WP_305169273.1">
    <property type="nucleotide sequence ID" value="NZ_JAUUUU010000001.1"/>
</dbReference>
<sequence>MTKQADHNPQNNYQQRKRFFGRLLTIYGRKPVLEALQDRHIPCYRVHLADTNKPGGIIEEIKALAKKREIEICYHDRLALSRISRNGKQDQGVAADLDCPHHMQLEDFVASPPSGNFSLIALDGVTNPQNLGMIIRSVTASPCHGILLPRQGTASISPLVIKASAGTLFKSRLIHCDNLADALTALKELGITACTLSSHSEQRLADFQPAAPVVYVLGNETEGVSPQVHACCDAHVRIPMHNEVESLNVAVTAALLAFRGEY</sequence>
<dbReference type="SUPFAM" id="SSF75217">
    <property type="entry name" value="alpha/beta knot"/>
    <property type="match status" value="1"/>
</dbReference>
<dbReference type="InterPro" id="IPR029028">
    <property type="entry name" value="Alpha/beta_knot_MTases"/>
</dbReference>
<evidence type="ECO:0000313" key="4">
    <source>
        <dbReference type="EMBL" id="MDP1519763.1"/>
    </source>
</evidence>
<name>A0AAW8B3P9_9GAMM</name>
<dbReference type="Proteomes" id="UP001178354">
    <property type="component" value="Unassembled WGS sequence"/>
</dbReference>
<dbReference type="AlphaFoldDB" id="A0AAW8B3P9"/>
<dbReference type="Pfam" id="PF00588">
    <property type="entry name" value="SpoU_methylase"/>
    <property type="match status" value="1"/>
</dbReference>
<evidence type="ECO:0000256" key="1">
    <source>
        <dbReference type="ARBA" id="ARBA00022603"/>
    </source>
</evidence>
<evidence type="ECO:0000256" key="2">
    <source>
        <dbReference type="ARBA" id="ARBA00022679"/>
    </source>
</evidence>
<accession>A0AAW8B3P9</accession>
<feature type="domain" description="RNA 2-O ribose methyltransferase substrate binding" evidence="3">
    <location>
        <begin position="25"/>
        <end position="103"/>
    </location>
</feature>
<dbReference type="PANTHER" id="PTHR46429:SF1">
    <property type="entry name" value="23S RRNA (GUANOSINE-2'-O-)-METHYLTRANSFERASE RLMB"/>
    <property type="match status" value="1"/>
</dbReference>